<feature type="compositionally biased region" description="Basic residues" evidence="1">
    <location>
        <begin position="159"/>
        <end position="175"/>
    </location>
</feature>
<evidence type="ECO:0000313" key="3">
    <source>
        <dbReference type="EMBL" id="KAJ4397292.1"/>
    </source>
</evidence>
<accession>A0A9W9D1A1</accession>
<dbReference type="OrthoDB" id="4179406at2759"/>
<reference evidence="3" key="1">
    <citation type="submission" date="2022-10" db="EMBL/GenBank/DDBJ databases">
        <title>Tapping the CABI collections for fungal endophytes: first genome assemblies for Collariella, Neodidymelliopsis, Ascochyta clinopodiicola, Didymella pomorum, Didymosphaeria variabile, Neocosmospora piperis and Neocucurbitaria cava.</title>
        <authorList>
            <person name="Hill R."/>
        </authorList>
    </citation>
    <scope>NUCLEOTIDE SEQUENCE</scope>
    <source>
        <strain evidence="3">IMI 355082</strain>
    </source>
</reference>
<feature type="region of interest" description="Disordered" evidence="1">
    <location>
        <begin position="98"/>
        <end position="188"/>
    </location>
</feature>
<sequence>MSRSRTRRQELPIETSWRMVEGEHDSFDTSLVPPDEILDEDIVLSSGPSQLSNLSNLSQLSQLSSQSNGDWHIGGSQDTSTIHDFISKADEERVIMRSPFEPSVPGAVRRSPRAHNENTGSRSPEPQFYMPKIDVDSPRRTSSAGSARTVRPGDEQNIRQRRNAGRNSSKAKRSAPKSLFADSASSPTMGERLSSDIPHGIYNILSWCFGVLGMALRFAQKPLAIGLALYLVFGGLILASNWLTHSFYAALSPICNIPGLTHLVDIPFCPNTPGGARDRTRPIEFDSLMSVEAAFEQVYEKSATGVSLPLEMKRSETAIRDLRSMVKFSKMQGKEELVEHFTDFIDAASRASDDLQSFNVHVGSAVDSVISLNRWTARYLNGLDAAEKASQGLITNIVAKVFSPFQPAVYSENTLAEKYVEVTAMLSDKIDDLIKEATVVRGTLVSAQGHLNIINEWVYRTRGDVEGMKKGQIWELLLTLVGANSGRKRTISEHLKLLDEVDSQRNTALARVTELIRDLQIMKLELEQLRDATAAPASLGEPQSGPLTIDYHIDTINAGVERLQTARRRIREIENDRVKEALIRGKEAQRQIGAS</sequence>
<protein>
    <submittedName>
        <fullName evidence="3">Uncharacterized protein</fullName>
    </submittedName>
</protein>
<name>A0A9W9D1A1_9PEZI</name>
<evidence type="ECO:0000256" key="1">
    <source>
        <dbReference type="SAM" id="MobiDB-lite"/>
    </source>
</evidence>
<comment type="caution">
    <text evidence="3">The sequence shown here is derived from an EMBL/GenBank/DDBJ whole genome shotgun (WGS) entry which is preliminary data.</text>
</comment>
<proteinExistence type="predicted"/>
<dbReference type="AlphaFoldDB" id="A0A9W9D1A1"/>
<keyword evidence="4" id="KW-1185">Reference proteome</keyword>
<feature type="transmembrane region" description="Helical" evidence="2">
    <location>
        <begin position="223"/>
        <end position="243"/>
    </location>
</feature>
<organism evidence="3 4">
    <name type="scientific">Gnomoniopsis smithogilvyi</name>
    <dbReference type="NCBI Taxonomy" id="1191159"/>
    <lineage>
        <taxon>Eukaryota</taxon>
        <taxon>Fungi</taxon>
        <taxon>Dikarya</taxon>
        <taxon>Ascomycota</taxon>
        <taxon>Pezizomycotina</taxon>
        <taxon>Sordariomycetes</taxon>
        <taxon>Sordariomycetidae</taxon>
        <taxon>Diaporthales</taxon>
        <taxon>Gnomoniaceae</taxon>
        <taxon>Gnomoniopsis</taxon>
    </lineage>
</organism>
<keyword evidence="2" id="KW-0472">Membrane</keyword>
<dbReference type="EMBL" id="JAPEVB010000001">
    <property type="protein sequence ID" value="KAJ4397292.1"/>
    <property type="molecule type" value="Genomic_DNA"/>
</dbReference>
<evidence type="ECO:0000313" key="4">
    <source>
        <dbReference type="Proteomes" id="UP001140453"/>
    </source>
</evidence>
<gene>
    <name evidence="3" type="ORF">N0V93_001516</name>
</gene>
<keyword evidence="2" id="KW-1133">Transmembrane helix</keyword>
<evidence type="ECO:0000256" key="2">
    <source>
        <dbReference type="SAM" id="Phobius"/>
    </source>
</evidence>
<dbReference type="Proteomes" id="UP001140453">
    <property type="component" value="Unassembled WGS sequence"/>
</dbReference>
<keyword evidence="2" id="KW-0812">Transmembrane</keyword>